<name>A0A523UWC2_UNCAE</name>
<proteinExistence type="predicted"/>
<dbReference type="Gene3D" id="3.40.190.10">
    <property type="entry name" value="Periplasmic binding protein-like II"/>
    <property type="match status" value="2"/>
</dbReference>
<dbReference type="CDD" id="cd13567">
    <property type="entry name" value="PBP2_TtGluBP"/>
    <property type="match status" value="1"/>
</dbReference>
<dbReference type="InterPro" id="IPR011852">
    <property type="entry name" value="TRAP_TAXI"/>
</dbReference>
<organism evidence="1 2">
    <name type="scientific">Aerophobetes bacterium</name>
    <dbReference type="NCBI Taxonomy" id="2030807"/>
    <lineage>
        <taxon>Bacteria</taxon>
        <taxon>Candidatus Aerophobota</taxon>
    </lineage>
</organism>
<dbReference type="NCBIfam" id="TIGR02122">
    <property type="entry name" value="TRAP_TAXI"/>
    <property type="match status" value="1"/>
</dbReference>
<evidence type="ECO:0000313" key="2">
    <source>
        <dbReference type="Proteomes" id="UP000320679"/>
    </source>
</evidence>
<gene>
    <name evidence="1" type="ORF">E3J59_02640</name>
</gene>
<dbReference type="Proteomes" id="UP000320679">
    <property type="component" value="Unassembled WGS sequence"/>
</dbReference>
<evidence type="ECO:0000313" key="1">
    <source>
        <dbReference type="EMBL" id="TET46838.1"/>
    </source>
</evidence>
<dbReference type="PANTHER" id="PTHR42941">
    <property type="entry name" value="SLL1037 PROTEIN"/>
    <property type="match status" value="1"/>
</dbReference>
<accession>A0A523UWC2</accession>
<dbReference type="EMBL" id="SOJK01000113">
    <property type="protein sequence ID" value="TET46838.1"/>
    <property type="molecule type" value="Genomic_DNA"/>
</dbReference>
<dbReference type="AlphaFoldDB" id="A0A523UWC2"/>
<dbReference type="PANTHER" id="PTHR42941:SF1">
    <property type="entry name" value="SLL1037 PROTEIN"/>
    <property type="match status" value="1"/>
</dbReference>
<comment type="caution">
    <text evidence="1">The sequence shown here is derived from an EMBL/GenBank/DDBJ whole genome shotgun (WGS) entry which is preliminary data.</text>
</comment>
<dbReference type="Pfam" id="PF16868">
    <property type="entry name" value="NMT1_3"/>
    <property type="match status" value="1"/>
</dbReference>
<protein>
    <submittedName>
        <fullName evidence="1">TAXI family TRAP transporter solute-binding subunit</fullName>
    </submittedName>
</protein>
<sequence length="327" mass="35331">MEVNQMKKRIAIVLLAFLLVISSLVPAVSAEKPQLITIASGWVAGTYYPLSGIISRIVYKFLPGVRLTVESSGASVANCKLIAQELTDFALVQNDVAHYAYNGVAPTFEEPVKNIRGVVSFYPEPVHILVRKDSGIKSVAQLKGKRVAVGPLGSGTEVNTKNILGIYGITFDDIRAEHISAEEAGGFLKEGRVDAAFFTGGLGMPAVAEPCLVADMDLVEIPDDVFDKLKAKHPFYAQVVIPGGLYYDIEDRQSVTVLAQMVAHEGIPAKLVYDLLTVIFDEKGLEQIANGLPRVASYITLESALDGMAIPLHPGAELYYIEKGILK</sequence>
<reference evidence="1 2" key="1">
    <citation type="submission" date="2019-03" db="EMBL/GenBank/DDBJ databases">
        <title>Metabolic potential of uncultured bacteria and archaea associated with petroleum seepage in deep-sea sediments.</title>
        <authorList>
            <person name="Dong X."/>
            <person name="Hubert C."/>
        </authorList>
    </citation>
    <scope>NUCLEOTIDE SEQUENCE [LARGE SCALE GENOMIC DNA]</scope>
    <source>
        <strain evidence="1">E29_bin78</strain>
    </source>
</reference>
<dbReference type="SUPFAM" id="SSF53850">
    <property type="entry name" value="Periplasmic binding protein-like II"/>
    <property type="match status" value="1"/>
</dbReference>